<dbReference type="RefSeq" id="WP_283368324.1">
    <property type="nucleotide sequence ID" value="NZ_JASHID010000001.1"/>
</dbReference>
<dbReference type="InterPro" id="IPR002577">
    <property type="entry name" value="HTH_HxlR"/>
</dbReference>
<comment type="caution">
    <text evidence="5">The sequence shown here is derived from an EMBL/GenBank/DDBJ whole genome shotgun (WGS) entry which is preliminary data.</text>
</comment>
<dbReference type="PANTHER" id="PTHR33204">
    <property type="entry name" value="TRANSCRIPTIONAL REGULATOR, MARR FAMILY"/>
    <property type="match status" value="1"/>
</dbReference>
<dbReference type="SUPFAM" id="SSF46785">
    <property type="entry name" value="Winged helix' DNA-binding domain"/>
    <property type="match status" value="1"/>
</dbReference>
<name>A0ABT6YH94_9BACT</name>
<evidence type="ECO:0000313" key="6">
    <source>
        <dbReference type="Proteomes" id="UP001236569"/>
    </source>
</evidence>
<dbReference type="InterPro" id="IPR036388">
    <property type="entry name" value="WH-like_DNA-bd_sf"/>
</dbReference>
<dbReference type="InterPro" id="IPR036390">
    <property type="entry name" value="WH_DNA-bd_sf"/>
</dbReference>
<dbReference type="PROSITE" id="PS51118">
    <property type="entry name" value="HTH_HXLR"/>
    <property type="match status" value="1"/>
</dbReference>
<dbReference type="Gene3D" id="1.10.10.10">
    <property type="entry name" value="Winged helix-like DNA-binding domain superfamily/Winged helix DNA-binding domain"/>
    <property type="match status" value="1"/>
</dbReference>
<dbReference type="Proteomes" id="UP001236569">
    <property type="component" value="Unassembled WGS sequence"/>
</dbReference>
<accession>A0ABT6YH94</accession>
<organism evidence="5 6">
    <name type="scientific">Flectobacillus longus</name>
    <dbReference type="NCBI Taxonomy" id="2984207"/>
    <lineage>
        <taxon>Bacteria</taxon>
        <taxon>Pseudomonadati</taxon>
        <taxon>Bacteroidota</taxon>
        <taxon>Cytophagia</taxon>
        <taxon>Cytophagales</taxon>
        <taxon>Flectobacillaceae</taxon>
        <taxon>Flectobacillus</taxon>
    </lineage>
</organism>
<keyword evidence="2" id="KW-0238">DNA-binding</keyword>
<evidence type="ECO:0000256" key="3">
    <source>
        <dbReference type="ARBA" id="ARBA00023163"/>
    </source>
</evidence>
<dbReference type="Pfam" id="PF01638">
    <property type="entry name" value="HxlR"/>
    <property type="match status" value="1"/>
</dbReference>
<evidence type="ECO:0000256" key="1">
    <source>
        <dbReference type="ARBA" id="ARBA00023015"/>
    </source>
</evidence>
<sequence length="112" mass="12856">MINGIDCPKNIRSIKDTLETLQGKWKLLILFTLSSKPKRFKQISKDVKGISDKVLANELKSLETNTLITRTPIDTYPPTVEYSITPHGQSLQKVVEELHLWGIEHRKVIMEE</sequence>
<protein>
    <submittedName>
        <fullName evidence="5">Helix-turn-helix domain-containing protein</fullName>
    </submittedName>
</protein>
<feature type="domain" description="HTH hxlR-type" evidence="4">
    <location>
        <begin position="7"/>
        <end position="110"/>
    </location>
</feature>
<evidence type="ECO:0000259" key="4">
    <source>
        <dbReference type="PROSITE" id="PS51118"/>
    </source>
</evidence>
<evidence type="ECO:0000313" key="5">
    <source>
        <dbReference type="EMBL" id="MDI9862973.1"/>
    </source>
</evidence>
<evidence type="ECO:0000256" key="2">
    <source>
        <dbReference type="ARBA" id="ARBA00023125"/>
    </source>
</evidence>
<gene>
    <name evidence="5" type="ORF">QM480_01450</name>
</gene>
<proteinExistence type="predicted"/>
<keyword evidence="3" id="KW-0804">Transcription</keyword>
<keyword evidence="1" id="KW-0805">Transcription regulation</keyword>
<reference evidence="5 6" key="1">
    <citation type="submission" date="2023-05" db="EMBL/GenBank/DDBJ databases">
        <title>Novel species of genus Flectobacillus isolated from stream in China.</title>
        <authorList>
            <person name="Lu H."/>
        </authorList>
    </citation>
    <scope>NUCLEOTIDE SEQUENCE [LARGE SCALE GENOMIC DNA]</scope>
    <source>
        <strain evidence="5 6">DC10W</strain>
    </source>
</reference>
<dbReference type="EMBL" id="JASHID010000001">
    <property type="protein sequence ID" value="MDI9862973.1"/>
    <property type="molecule type" value="Genomic_DNA"/>
</dbReference>
<keyword evidence="6" id="KW-1185">Reference proteome</keyword>